<dbReference type="Proteomes" id="UP000094669">
    <property type="component" value="Unassembled WGS sequence"/>
</dbReference>
<protein>
    <submittedName>
        <fullName evidence="1">Uncharacterized protein</fullName>
    </submittedName>
</protein>
<organism evidence="1 2">
    <name type="scientific">Leptospira inadai serovar Lyme</name>
    <dbReference type="NCBI Taxonomy" id="293084"/>
    <lineage>
        <taxon>Bacteria</taxon>
        <taxon>Pseudomonadati</taxon>
        <taxon>Spirochaetota</taxon>
        <taxon>Spirochaetia</taxon>
        <taxon>Leptospirales</taxon>
        <taxon>Leptospiraceae</taxon>
        <taxon>Leptospira</taxon>
    </lineage>
</organism>
<accession>A0ABX4YMV4</accession>
<reference evidence="1" key="1">
    <citation type="submission" date="2018-01" db="EMBL/GenBank/DDBJ databases">
        <title>Genomic characterization of Leptospira inadai serogroup Lyme isolated from captured rat in Brazil and comparative analysis with human reference strain.</title>
        <authorList>
            <person name="Moreno L.Z."/>
            <person name="Loureiro A.P."/>
            <person name="Miraglia F."/>
            <person name="Kremer F.S."/>
            <person name="Eslabao M.R."/>
            <person name="Dellagostin O.A."/>
            <person name="Lilenbaum W."/>
            <person name="Moreno A.M."/>
        </authorList>
    </citation>
    <scope>NUCLEOTIDE SEQUENCE [LARGE SCALE GENOMIC DNA]</scope>
    <source>
        <strain evidence="1">M34/99</strain>
    </source>
</reference>
<comment type="caution">
    <text evidence="1">The sequence shown here is derived from an EMBL/GenBank/DDBJ whole genome shotgun (WGS) entry which is preliminary data.</text>
</comment>
<name>A0ABX4YMV4_9LEPT</name>
<keyword evidence="2" id="KW-1185">Reference proteome</keyword>
<gene>
    <name evidence="1" type="ORF">BES34_003125</name>
</gene>
<evidence type="ECO:0000313" key="1">
    <source>
        <dbReference type="EMBL" id="PNV76588.1"/>
    </source>
</evidence>
<proteinExistence type="predicted"/>
<sequence length="96" mass="11238">MSHIEWTARLVTILAWNERDVRKILRTVTDTSLVTGLTEQEIVDFIQYGFDDEISELKETYDWTRFKGQLVGKLSKRNLEPPGLSVLHPDLLEEEY</sequence>
<evidence type="ECO:0000313" key="2">
    <source>
        <dbReference type="Proteomes" id="UP000094669"/>
    </source>
</evidence>
<dbReference type="RefSeq" id="WP_039934492.1">
    <property type="nucleotide sequence ID" value="NZ_MCRM02000002.1"/>
</dbReference>
<dbReference type="EMBL" id="MCRM02000002">
    <property type="protein sequence ID" value="PNV76588.1"/>
    <property type="molecule type" value="Genomic_DNA"/>
</dbReference>